<dbReference type="EMBL" id="VLTO01000038">
    <property type="protein sequence ID" value="KAA0173092.1"/>
    <property type="molecule type" value="Genomic_DNA"/>
</dbReference>
<organism evidence="2 3">
    <name type="scientific">Cafeteria roenbergensis</name>
    <name type="common">Marine flagellate</name>
    <dbReference type="NCBI Taxonomy" id="33653"/>
    <lineage>
        <taxon>Eukaryota</taxon>
        <taxon>Sar</taxon>
        <taxon>Stramenopiles</taxon>
        <taxon>Bigyra</taxon>
        <taxon>Opalozoa</taxon>
        <taxon>Bicosoecida</taxon>
        <taxon>Cafeteriaceae</taxon>
        <taxon>Cafeteria</taxon>
    </lineage>
</organism>
<feature type="region of interest" description="Disordered" evidence="1">
    <location>
        <begin position="437"/>
        <end position="538"/>
    </location>
</feature>
<feature type="compositionally biased region" description="Low complexity" evidence="1">
    <location>
        <begin position="437"/>
        <end position="450"/>
    </location>
</feature>
<proteinExistence type="predicted"/>
<dbReference type="AlphaFoldDB" id="A0A5A8E5N9"/>
<feature type="compositionally biased region" description="Low complexity" evidence="1">
    <location>
        <begin position="529"/>
        <end position="538"/>
    </location>
</feature>
<sequence length="897" mass="91642">MAAAADAACSTPEALASLDPSAACAAIATSGGLWTANAEVAPDDVISARRAVAEAFPAAALADAIHHGVARVVRADVTEAGDIFSGLSRAHQDLVAHASTAGTAPPDPVPAELASRAEGLCDRSDRAELGWTAHLLLEGSSDAERRAWAKVRRVGGAGSRRGTRRAAFADVSRLCETDALSSEAVSSALLKLCDASKVKTSSVKRSAALKGLIAADLFAANALQAIVTGSGRDGSGPGRARAEKRAGCRSTASRSAPTSSSAASPSASSGSESEEPVSRRSNSRAAHRASASASPAEPDWDVQGRALLTLVELSGPPQPSAVCDRTRAPRDHLTSDVVLMAVRASACRVIAAAVSHARRVQAALTSTACSASIVVSSNGRAKRVVGAADAMGWSGPHGWLRSALPGKPSDVSPPCGSFRGPASDLLEALLGLDPIKSASAGGTESSDAATGGSGSGGAASSRASQRKTGRRNDEEEDEDDEDNVEDEDEDEDEDDEVELLDTTALLDDQRDSGSPGSIARAAQQGAKPQSRASASATSAAASASARSQLTSSTAAVRAALATAAAAAAAAATARGTLSNPFPDHTALLGQALTQQLTSTAKRLVAANAGRAVAELEATLPPKTRSDVHDGLAGLAGPDLPPRAGSALSAGRALLAQLPAATKSLGQRLAASVRDAVSLHAIGAHRTAQSAVPVIVGIDSLQSHSTVKPAQLVRNHLATSLAARYLPSDLRQAELDRAAERRAASHVKAVGCAGVLAAKRIRGSVLKSRAKDLVAKGASADEVDASFEQLGRAFFCPVWFTKESLPVSRSKAAPQQHNSCDCGVWAGANAEAWAVRAALPHVTSADVKEGLTRIVTADWVPRAEVALRREVLASRVWQATVMRPSTAAEYRLESATIV</sequence>
<feature type="region of interest" description="Disordered" evidence="1">
    <location>
        <begin position="228"/>
        <end position="298"/>
    </location>
</feature>
<evidence type="ECO:0000313" key="2">
    <source>
        <dbReference type="EMBL" id="KAA0173092.1"/>
    </source>
</evidence>
<reference evidence="2 3" key="1">
    <citation type="submission" date="2019-07" db="EMBL/GenBank/DDBJ databases">
        <title>Genomes of Cafeteria roenbergensis.</title>
        <authorList>
            <person name="Fischer M.G."/>
            <person name="Hackl T."/>
            <person name="Roman M."/>
        </authorList>
    </citation>
    <scope>NUCLEOTIDE SEQUENCE [LARGE SCALE GENOMIC DNA]</scope>
    <source>
        <strain evidence="2 3">E4-10P</strain>
    </source>
</reference>
<accession>A0A5A8E5N9</accession>
<protein>
    <submittedName>
        <fullName evidence="2">Uncharacterized protein</fullName>
    </submittedName>
</protein>
<dbReference type="Proteomes" id="UP000322899">
    <property type="component" value="Unassembled WGS sequence"/>
</dbReference>
<dbReference type="Gene3D" id="1.10.418.20">
    <property type="match status" value="1"/>
</dbReference>
<name>A0A5A8E5N9_CAFRO</name>
<evidence type="ECO:0000313" key="3">
    <source>
        <dbReference type="Proteomes" id="UP000322899"/>
    </source>
</evidence>
<evidence type="ECO:0000256" key="1">
    <source>
        <dbReference type="SAM" id="MobiDB-lite"/>
    </source>
</evidence>
<feature type="compositionally biased region" description="Acidic residues" evidence="1">
    <location>
        <begin position="474"/>
        <end position="499"/>
    </location>
</feature>
<gene>
    <name evidence="2" type="ORF">FNF27_05441</name>
</gene>
<comment type="caution">
    <text evidence="2">The sequence shown here is derived from an EMBL/GenBank/DDBJ whole genome shotgun (WGS) entry which is preliminary data.</text>
</comment>
<feature type="compositionally biased region" description="Low complexity" evidence="1">
    <location>
        <begin position="249"/>
        <end position="271"/>
    </location>
</feature>